<dbReference type="EnsemblPlants" id="KEH34208">
    <property type="protein sequence ID" value="KEH34208"/>
    <property type="gene ID" value="MTR_3g463050"/>
</dbReference>
<keyword evidence="1 2" id="KW-0812">Transmembrane</keyword>
<dbReference type="Gramene" id="rna15795">
    <property type="protein sequence ID" value="RHN67592.1"/>
    <property type="gene ID" value="gene15795"/>
</dbReference>
<evidence type="ECO:0000256" key="1">
    <source>
        <dbReference type="SAM" id="Phobius"/>
    </source>
</evidence>
<organism evidence="2 5">
    <name type="scientific">Medicago truncatula</name>
    <name type="common">Barrel medic</name>
    <name type="synonym">Medicago tribuloides</name>
    <dbReference type="NCBI Taxonomy" id="3880"/>
    <lineage>
        <taxon>Eukaryota</taxon>
        <taxon>Viridiplantae</taxon>
        <taxon>Streptophyta</taxon>
        <taxon>Embryophyta</taxon>
        <taxon>Tracheophyta</taxon>
        <taxon>Spermatophyta</taxon>
        <taxon>Magnoliopsida</taxon>
        <taxon>eudicotyledons</taxon>
        <taxon>Gunneridae</taxon>
        <taxon>Pentapetalae</taxon>
        <taxon>rosids</taxon>
        <taxon>fabids</taxon>
        <taxon>Fabales</taxon>
        <taxon>Fabaceae</taxon>
        <taxon>Papilionoideae</taxon>
        <taxon>50 kb inversion clade</taxon>
        <taxon>NPAAA clade</taxon>
        <taxon>Hologalegina</taxon>
        <taxon>IRL clade</taxon>
        <taxon>Trifolieae</taxon>
        <taxon>Medicago</taxon>
    </lineage>
</organism>
<sequence>MMFRLLLIVWLLKLLRLLVVLLNNVVVLLLLIGLGRVQYLGCTSPGHPLCATPTSASPFSNWVCNLPLTMCTGGHRLLDKSLPLWHVKHNYTT</sequence>
<keyword evidence="5" id="KW-1185">Reference proteome</keyword>
<dbReference type="Proteomes" id="UP000002051">
    <property type="component" value="Chromosome 3"/>
</dbReference>
<keyword evidence="1" id="KW-1133">Transmembrane helix</keyword>
<evidence type="ECO:0000313" key="3">
    <source>
        <dbReference type="EMBL" id="RHN67592.1"/>
    </source>
</evidence>
<protein>
    <submittedName>
        <fullName evidence="2">Transmembrane protein, putative</fullName>
    </submittedName>
</protein>
<keyword evidence="1" id="KW-0472">Membrane</keyword>
<evidence type="ECO:0000313" key="2">
    <source>
        <dbReference type="EMBL" id="KEH34208.1"/>
    </source>
</evidence>
<reference evidence="2 5" key="1">
    <citation type="journal article" date="2011" name="Nature">
        <title>The Medicago genome provides insight into the evolution of rhizobial symbioses.</title>
        <authorList>
            <person name="Young N.D."/>
            <person name="Debelle F."/>
            <person name="Oldroyd G.E."/>
            <person name="Geurts R."/>
            <person name="Cannon S.B."/>
            <person name="Udvardi M.K."/>
            <person name="Benedito V.A."/>
            <person name="Mayer K.F."/>
            <person name="Gouzy J."/>
            <person name="Schoof H."/>
            <person name="Van de Peer Y."/>
            <person name="Proost S."/>
            <person name="Cook D.R."/>
            <person name="Meyers B.C."/>
            <person name="Spannagl M."/>
            <person name="Cheung F."/>
            <person name="De Mita S."/>
            <person name="Krishnakumar V."/>
            <person name="Gundlach H."/>
            <person name="Zhou S."/>
            <person name="Mudge J."/>
            <person name="Bharti A.K."/>
            <person name="Murray J.D."/>
            <person name="Naoumkina M.A."/>
            <person name="Rosen B."/>
            <person name="Silverstein K.A."/>
            <person name="Tang H."/>
            <person name="Rombauts S."/>
            <person name="Zhao P.X."/>
            <person name="Zhou P."/>
            <person name="Barbe V."/>
            <person name="Bardou P."/>
            <person name="Bechner M."/>
            <person name="Bellec A."/>
            <person name="Berger A."/>
            <person name="Berges H."/>
            <person name="Bidwell S."/>
            <person name="Bisseling T."/>
            <person name="Choisne N."/>
            <person name="Couloux A."/>
            <person name="Denny R."/>
            <person name="Deshpande S."/>
            <person name="Dai X."/>
            <person name="Doyle J.J."/>
            <person name="Dudez A.M."/>
            <person name="Farmer A.D."/>
            <person name="Fouteau S."/>
            <person name="Franken C."/>
            <person name="Gibelin C."/>
            <person name="Gish J."/>
            <person name="Goldstein S."/>
            <person name="Gonzalez A.J."/>
            <person name="Green P.J."/>
            <person name="Hallab A."/>
            <person name="Hartog M."/>
            <person name="Hua A."/>
            <person name="Humphray S.J."/>
            <person name="Jeong D.H."/>
            <person name="Jing Y."/>
            <person name="Jocker A."/>
            <person name="Kenton S.M."/>
            <person name="Kim D.J."/>
            <person name="Klee K."/>
            <person name="Lai H."/>
            <person name="Lang C."/>
            <person name="Lin S."/>
            <person name="Macmil S.L."/>
            <person name="Magdelenat G."/>
            <person name="Matthews L."/>
            <person name="McCorrison J."/>
            <person name="Monaghan E.L."/>
            <person name="Mun J.H."/>
            <person name="Najar F.Z."/>
            <person name="Nicholson C."/>
            <person name="Noirot C."/>
            <person name="O'Bleness M."/>
            <person name="Paule C.R."/>
            <person name="Poulain J."/>
            <person name="Prion F."/>
            <person name="Qin B."/>
            <person name="Qu C."/>
            <person name="Retzel E.F."/>
            <person name="Riddle C."/>
            <person name="Sallet E."/>
            <person name="Samain S."/>
            <person name="Samson N."/>
            <person name="Sanders I."/>
            <person name="Saurat O."/>
            <person name="Scarpelli C."/>
            <person name="Schiex T."/>
            <person name="Segurens B."/>
            <person name="Severin A.J."/>
            <person name="Sherrier D.J."/>
            <person name="Shi R."/>
            <person name="Sims S."/>
            <person name="Singer S.R."/>
            <person name="Sinharoy S."/>
            <person name="Sterck L."/>
            <person name="Viollet A."/>
            <person name="Wang B.B."/>
            <person name="Wang K."/>
            <person name="Wang M."/>
            <person name="Wang X."/>
            <person name="Warfsmann J."/>
            <person name="Weissenbach J."/>
            <person name="White D.D."/>
            <person name="White J.D."/>
            <person name="Wiley G.B."/>
            <person name="Wincker P."/>
            <person name="Xing Y."/>
            <person name="Yang L."/>
            <person name="Yao Z."/>
            <person name="Ying F."/>
            <person name="Zhai J."/>
            <person name="Zhou L."/>
            <person name="Zuber A."/>
            <person name="Denarie J."/>
            <person name="Dixon R.A."/>
            <person name="May G.D."/>
            <person name="Schwartz D.C."/>
            <person name="Rogers J."/>
            <person name="Quetier F."/>
            <person name="Town C.D."/>
            <person name="Roe B.A."/>
        </authorList>
    </citation>
    <scope>NUCLEOTIDE SEQUENCE [LARGE SCALE GENOMIC DNA]</scope>
    <source>
        <strain evidence="2">A17</strain>
        <strain evidence="4 5">cv. Jemalong A17</strain>
    </source>
</reference>
<reference evidence="3" key="4">
    <citation type="journal article" date="2018" name="Nat. Plants">
        <title>Whole-genome landscape of Medicago truncatula symbiotic genes.</title>
        <authorList>
            <person name="Pecrix Y."/>
            <person name="Gamas P."/>
            <person name="Carrere S."/>
        </authorList>
    </citation>
    <scope>NUCLEOTIDE SEQUENCE</scope>
    <source>
        <tissue evidence="3">Leaves</tissue>
    </source>
</reference>
<proteinExistence type="predicted"/>
<dbReference type="AlphaFoldDB" id="A0A072UYL0"/>
<reference evidence="2 5" key="2">
    <citation type="journal article" date="2014" name="BMC Genomics">
        <title>An improved genome release (version Mt4.0) for the model legume Medicago truncatula.</title>
        <authorList>
            <person name="Tang H."/>
            <person name="Krishnakumar V."/>
            <person name="Bidwell S."/>
            <person name="Rosen B."/>
            <person name="Chan A."/>
            <person name="Zhou S."/>
            <person name="Gentzbittel L."/>
            <person name="Childs K.L."/>
            <person name="Yandell M."/>
            <person name="Gundlach H."/>
            <person name="Mayer K.F."/>
            <person name="Schwartz D.C."/>
            <person name="Town C.D."/>
        </authorList>
    </citation>
    <scope>GENOME REANNOTATION</scope>
    <source>
        <strain evidence="2">A17</strain>
        <strain evidence="4 5">cv. Jemalong A17</strain>
    </source>
</reference>
<dbReference type="EMBL" id="PSQE01000003">
    <property type="protein sequence ID" value="RHN67592.1"/>
    <property type="molecule type" value="Genomic_DNA"/>
</dbReference>
<dbReference type="EMBL" id="CM001219">
    <property type="protein sequence ID" value="KEH34208.1"/>
    <property type="molecule type" value="Genomic_DNA"/>
</dbReference>
<reference evidence="4" key="3">
    <citation type="submission" date="2015-04" db="UniProtKB">
        <authorList>
            <consortium name="EnsemblPlants"/>
        </authorList>
    </citation>
    <scope>IDENTIFICATION</scope>
    <source>
        <strain evidence="4">cv. Jemalong A17</strain>
    </source>
</reference>
<name>A0A072UYL0_MEDTR</name>
<accession>A0A072UYL0</accession>
<evidence type="ECO:0000313" key="4">
    <source>
        <dbReference type="EnsemblPlants" id="KEH34208"/>
    </source>
</evidence>
<gene>
    <name evidence="2" type="ordered locus">MTR_3g463050</name>
    <name evidence="3" type="ORF">MtrunA17_Chr3g0104341</name>
</gene>
<feature type="transmembrane region" description="Helical" evidence="1">
    <location>
        <begin position="6"/>
        <end position="31"/>
    </location>
</feature>
<evidence type="ECO:0000313" key="5">
    <source>
        <dbReference type="Proteomes" id="UP000002051"/>
    </source>
</evidence>
<dbReference type="HOGENOM" id="CLU_2402962_0_0_1"/>
<dbReference type="Proteomes" id="UP000265566">
    <property type="component" value="Chromosome 3"/>
</dbReference>